<evidence type="ECO:0000256" key="3">
    <source>
        <dbReference type="ARBA" id="ARBA00022512"/>
    </source>
</evidence>
<dbReference type="SMART" id="SM00844">
    <property type="entry name" value="GA"/>
    <property type="match status" value="4"/>
</dbReference>
<feature type="coiled-coil region" evidence="10">
    <location>
        <begin position="4103"/>
        <end position="4138"/>
    </location>
</feature>
<feature type="domain" description="Gram-positive cocci surface proteins LPxTG" evidence="13">
    <location>
        <begin position="4398"/>
        <end position="4434"/>
    </location>
</feature>
<feature type="region of interest" description="Disordered" evidence="11">
    <location>
        <begin position="2169"/>
        <end position="2195"/>
    </location>
</feature>
<feature type="region of interest" description="Disordered" evidence="11">
    <location>
        <begin position="2971"/>
        <end position="3003"/>
    </location>
</feature>
<gene>
    <name evidence="14" type="ORF">BFD03_06540</name>
</gene>
<feature type="coiled-coil region" evidence="10">
    <location>
        <begin position="1197"/>
        <end position="1231"/>
    </location>
</feature>
<feature type="region of interest" description="Disordered" evidence="11">
    <location>
        <begin position="74"/>
        <end position="163"/>
    </location>
</feature>
<feature type="region of interest" description="Disordered" evidence="11">
    <location>
        <begin position="3344"/>
        <end position="3366"/>
    </location>
</feature>
<feature type="coiled-coil region" evidence="10">
    <location>
        <begin position="3539"/>
        <end position="3585"/>
    </location>
</feature>
<feature type="compositionally biased region" description="Basic and acidic residues" evidence="11">
    <location>
        <begin position="1955"/>
        <end position="1966"/>
    </location>
</feature>
<feature type="compositionally biased region" description="Basic and acidic residues" evidence="11">
    <location>
        <begin position="3106"/>
        <end position="3129"/>
    </location>
</feature>
<keyword evidence="8" id="KW-0572">Peptidoglycan-anchor</keyword>
<evidence type="ECO:0000256" key="12">
    <source>
        <dbReference type="SAM" id="Phobius"/>
    </source>
</evidence>
<keyword evidence="6" id="KW-0732">Signal</keyword>
<comment type="subcellular location">
    <subcellularLocation>
        <location evidence="1">Cell membrane</location>
        <topology evidence="1">Single-pass membrane protein</topology>
    </subcellularLocation>
</comment>
<evidence type="ECO:0000256" key="10">
    <source>
        <dbReference type="SAM" id="Coils"/>
    </source>
</evidence>
<evidence type="ECO:0000256" key="2">
    <source>
        <dbReference type="ARBA" id="ARBA00022475"/>
    </source>
</evidence>
<dbReference type="Proteomes" id="UP000095141">
    <property type="component" value="Unassembled WGS sequence"/>
</dbReference>
<feature type="region of interest" description="Disordered" evidence="11">
    <location>
        <begin position="2887"/>
        <end position="2910"/>
    </location>
</feature>
<dbReference type="NCBIfam" id="TIGR01168">
    <property type="entry name" value="YSIRK_signal"/>
    <property type="match status" value="1"/>
</dbReference>
<evidence type="ECO:0000256" key="6">
    <source>
        <dbReference type="ARBA" id="ARBA00022729"/>
    </source>
</evidence>
<evidence type="ECO:0000259" key="13">
    <source>
        <dbReference type="PROSITE" id="PS50847"/>
    </source>
</evidence>
<protein>
    <submittedName>
        <fullName evidence="14">YSIRK signal domain/LPXTG anchor domain surface protein</fullName>
    </submittedName>
</protein>
<evidence type="ECO:0000256" key="5">
    <source>
        <dbReference type="ARBA" id="ARBA00022692"/>
    </source>
</evidence>
<dbReference type="Gene3D" id="1.20.120.1850">
    <property type="entry name" value="Ebh helix bundles repeating unit (S and A modules)"/>
    <property type="match status" value="6"/>
</dbReference>
<dbReference type="Pfam" id="PF07564">
    <property type="entry name" value="DUF1542"/>
    <property type="match status" value="34"/>
</dbReference>
<keyword evidence="9 12" id="KW-0472">Membrane</keyword>
<dbReference type="InterPro" id="IPR019931">
    <property type="entry name" value="LPXTG_anchor"/>
</dbReference>
<feature type="compositionally biased region" description="Polar residues" evidence="11">
    <location>
        <begin position="4326"/>
        <end position="4387"/>
    </location>
</feature>
<dbReference type="EMBL" id="MCNS01000010">
    <property type="protein sequence ID" value="OCX47381.1"/>
    <property type="molecule type" value="Genomic_DNA"/>
</dbReference>
<dbReference type="RefSeq" id="WP_066035766.1">
    <property type="nucleotide sequence ID" value="NZ_CP136906.1"/>
</dbReference>
<feature type="region of interest" description="Disordered" evidence="11">
    <location>
        <begin position="3099"/>
        <end position="3129"/>
    </location>
</feature>
<comment type="caution">
    <text evidence="14">The sequence shown here is derived from an EMBL/GenBank/DDBJ whole genome shotgun (WGS) entry which is preliminary data.</text>
</comment>
<dbReference type="Pfam" id="PF07554">
    <property type="entry name" value="FIVAR"/>
    <property type="match status" value="8"/>
</dbReference>
<dbReference type="GO" id="GO:0005886">
    <property type="term" value="C:plasma membrane"/>
    <property type="evidence" value="ECO:0007669"/>
    <property type="project" value="UniProtKB-SubCell"/>
</dbReference>
<evidence type="ECO:0000256" key="7">
    <source>
        <dbReference type="ARBA" id="ARBA00022989"/>
    </source>
</evidence>
<feature type="coiled-coil region" evidence="10">
    <location>
        <begin position="2304"/>
        <end position="2353"/>
    </location>
</feature>
<keyword evidence="10" id="KW-0175">Coiled coil</keyword>
<feature type="region of interest" description="Disordered" evidence="11">
    <location>
        <begin position="4326"/>
        <end position="4404"/>
    </location>
</feature>
<evidence type="ECO:0000256" key="4">
    <source>
        <dbReference type="ARBA" id="ARBA00022525"/>
    </source>
</evidence>
<dbReference type="Pfam" id="PF04650">
    <property type="entry name" value="YSIRK_signal"/>
    <property type="match status" value="1"/>
</dbReference>
<feature type="coiled-coil region" evidence="10">
    <location>
        <begin position="1372"/>
        <end position="1428"/>
    </location>
</feature>
<dbReference type="InterPro" id="IPR009063">
    <property type="entry name" value="Ig/albumin-bd_sf"/>
</dbReference>
<keyword evidence="5 12" id="KW-0812">Transmembrane</keyword>
<name>A0A1C2G790_LIMRT</name>
<feature type="coiled-coil region" evidence="10">
    <location>
        <begin position="3253"/>
        <end position="3280"/>
    </location>
</feature>
<feature type="compositionally biased region" description="Low complexity" evidence="11">
    <location>
        <begin position="78"/>
        <end position="127"/>
    </location>
</feature>
<feature type="coiled-coil region" evidence="10">
    <location>
        <begin position="1703"/>
        <end position="1748"/>
    </location>
</feature>
<dbReference type="PROSITE" id="PS50847">
    <property type="entry name" value="GRAM_POS_ANCHORING"/>
    <property type="match status" value="1"/>
</dbReference>
<evidence type="ECO:0000256" key="9">
    <source>
        <dbReference type="ARBA" id="ARBA00023136"/>
    </source>
</evidence>
<feature type="compositionally biased region" description="Polar residues" evidence="11">
    <location>
        <begin position="2971"/>
        <end position="2999"/>
    </location>
</feature>
<feature type="coiled-coil region" evidence="10">
    <location>
        <begin position="4254"/>
        <end position="4306"/>
    </location>
</feature>
<dbReference type="NCBIfam" id="TIGR01167">
    <property type="entry name" value="LPXTG_anchor"/>
    <property type="match status" value="1"/>
</dbReference>
<evidence type="ECO:0000256" key="11">
    <source>
        <dbReference type="SAM" id="MobiDB-lite"/>
    </source>
</evidence>
<reference evidence="14 15" key="1">
    <citation type="submission" date="2016-08" db="EMBL/GenBank/DDBJ databases">
        <title>Probiotic bacterium isolated from chicken gut.</title>
        <authorList>
            <person name="Levy J.L."/>
            <person name="Hassan H.M."/>
            <person name="Mendoza M.A."/>
        </authorList>
    </citation>
    <scope>NUCLEOTIDE SEQUENCE [LARGE SCALE GENOMIC DNA]</scope>
    <source>
        <strain evidence="14 15">P43</strain>
    </source>
</reference>
<feature type="coiled-coil region" evidence="10">
    <location>
        <begin position="3655"/>
        <end position="3754"/>
    </location>
</feature>
<proteinExistence type="predicted"/>
<evidence type="ECO:0000256" key="8">
    <source>
        <dbReference type="ARBA" id="ARBA00023088"/>
    </source>
</evidence>
<keyword evidence="2" id="KW-1003">Cell membrane</keyword>
<dbReference type="InterPro" id="IPR011439">
    <property type="entry name" value="DUF1542"/>
</dbReference>
<keyword evidence="7 12" id="KW-1133">Transmembrane helix</keyword>
<keyword evidence="3" id="KW-0134">Cell wall</keyword>
<feature type="region of interest" description="Disordered" evidence="11">
    <location>
        <begin position="1947"/>
        <end position="1966"/>
    </location>
</feature>
<feature type="coiled-coil region" evidence="10">
    <location>
        <begin position="1049"/>
        <end position="1083"/>
    </location>
</feature>
<sequence>MVSKNNKKLIAEKNRRNEKQRFAIRKLNVGVASVLLGITFSIYGGGQAVAHADTGNARGQVAARDAGDNSLATKSEVALSSANQSSTSATSANGAVQSQSSANSQPAATANTPVSDSAVASNAAVEATKNQSTAENQPSPSQKVQTPAQPVAQENGSSDASLNTTRQVLHTIANRNLMLVAKSFAAVPASDSVETSTLNLFTNQETNANALAESKVATTALAAETEDPNAVTVSTAQDFINAIQKGTANTINVASDLNLGNIKSSTNYTLNISNKRDLVIQSADGDKKTIDLNGYSFRMSSDNSVTFKDLTMYGRNWFGAIENASSYTFDNVDYTGSELVYTTRSATVTFKNNVTAHAVDKYTSPLDGEEYKTQPGQQVLQFTTGTNQIIFDEGSNVTLETDNGNVIQNQGDATITVKNGANVTLNPHASTVSFENAGTVSKVARGIYSAGGAINIEQGGNLVINLSQNSGDPYLPGAIYLNSGAVINDNGNIKINVNGAPYNGAKYTPVYLNGDSTIKVGNGASFEIAAENLGDFNSSLFTVDGKGTVTLEPHSTFKITGDGTGAVTAVGLGSGSTFTSDQPDAFTIDLSANTSDGKALIKNGTIKFSRVKTVTTDGTTSEPLGKIDVTYDRNGNATSYTITAQDENTVKQVADGLTNKSLINLVQAGEDVTLSNLHLSKNNVLTGTVASSGSDNPIYVTVTVGGVSTNVPVAGNYTVYTNTNGTVTSDNVDYAAQTGSTGGNFSIDLSKLASSLTDDTQVTVTATKDFVEGSQTESVAALRALNTATLQELVDAAPAEKTKPSYYNATAEAQKAYTDAISTGKTILANPNNYDQVDVDDAVTAIQNAQKALTGEPTNKTELQDAIDQASTVESNDNYTNADSNLQKAYTDAISAGQTVLSNDNATQTEVDNALTTINNAKDALNGDAKKTASKEALQKAVNEAPTVKSDDAAYYNGSAEAKAAYDNAITAGQTVLANPDATATQITDALTAINTAKGNLKGEATDKSALQTAVDNSATVKESNNYTNADETQKTAYNNAVTAAQTVLDKTNATQAEVNQALQDLETANNNLNGDAKTEAANKAALEAAVKDAPNVRNTPAYYNGSKETQTAYNNAITAGQKVLGNPDATATQITDALNAINTAKGNLKGEATDKSALQKAVDNSTTVKESINYTNADKTQKTAYDNAVTAAQTVLDKTNATQAEVNQALQDLETANNNLNGDAKTEAANKAALEAAVKDAPNVRNTPAYYNGSEEAQTAYNNAINAGQAVLDQANPAASEVKNALDAINAAKDNLKGVATNTEALETALTSANKAKETGNYTNADQAKQEALNNAITAGQEILKNTNATQAQVNSAAKAITEAISGLNGNANLEDAKDAATEAIQKALDSKTTQITDATNIDQATKEQLIADAKKAAENANTAINQATDPNAVNTAKAEGITNINKVTVPSLDGAKEAANKAIDQALDTKTKEINNAENIDQTTKDQLIKEATDAANTAKDAIKKSTTNDEATKAGQAGVDAINNVKVPSVTDSQNAAKEAIDNALNAKTKEINDANNIDQTTKDQLIKEATDAANNAKEAIDKATAADAIKTARDEGTTNINNVTVPSLEDAKKAANKAVDDALTAQTEVINKANNLSDAEKKGLIDQATAEANKAKENIETATTNNEAAQAGQVGVDAIKKIVPTSLDSVKSNANQAIKDALTKKLEEINSANDLTTDEKAALTQEANTAADKAKEEITNATTNDAVIEAKNNGVTAIDGIKVPTESAVKEAAKKAVAEAATAKNNAIDSSNLTNEEKTALKQKVTEAQNAADQAIDNATTNAAVTEAQTNGVNAINGIEVTTSTAKEAAKKAVADAATAKNKAIDASNLTDEEKAALKQKVTEAQNAADQAIDNATTNAAVTAAQTNGVNAINGIEVPNKSDAKEKAITDLNTAAENAKKAIDQDSNLTDEQKQAAKDQIDSDAKTAQAAINNAKTNDDVKKAADDGTLAIDKDVANAAIDNAVAGKKAEISNSPLTDEEKAALNKEADQKAQAAKEAVNNATTPKAVSTAQESGVKNINDTSVPTESAAKEAAKQAVADAATAKNKAIDTSNLTDEEKAALKQKVTEAQNAADQAIDNATTNAAVTEAQTNGVNAINGIEVPNKSDTKDQATTDLNTAVENAKNAIDQDSNLTDEEKQAAKDQIDSDAKTAQEAINNAKTNDDVKKAAAAGTLAIDKDVANAAIDNAAAGKLKEIQDPLTTEEKQAYTDLINSEAKNAKQNIANATTVEEVTTAQTNGVNEITNTEIPTTSSAKDKAIAAINDALQQKTDEINNASNINTQEKTDLINQATEAANTAKNNINNATTNAAVDTAQTNGEKAVADVTVPNLSDVKKESIDLVNKALDAKTDEINNASNLSQDEKQSLINDATTAATEAINNINQSQTNDDAKAAATTGVQNIENVTIPSLDDAKKNANQAIDDALNSKVNEINNASNLNDTEKQKLIDHANEAAATAKNNVENATTNDGVRDAANVGIDNIKGITFTSLEDAKNAANTAIDNALQVKTDEINNASNLSTDEKQDLINRASEAAKNAKDNINNATTNDAVTDAQNKGIADIANVTVPSLDQVKQDAINAIKQVQDAKNKQISAASNLSAEEQKELTDQVDKIANDAIAKINDAATTTNDAVTATRDDAIKQITDLFIPTLDGAQTDAINAIESAKNAKLNDINNAAHLTDQEKQALVDQTNKAADEATKEINAAQTNDAVKSAETAGLDNINNITIPTLVQKQQEAIDELNAARDAKNSAIDNATDLTADEKNNLKDKVQAAYSNAVSNITSATTDEAVTTAKENGIAAIKDIEIPTKSQAKEQATTDLNTAVDEAKKAIDQDNNLTDAEKQAAKDQIDSDAKKAQEAIDNAKTDDEVNSAVDNGKLAIDKDVANAAIDNAVAGKKEEISKSPLTDEEKAALNSEVDQKAQDAKEAINNATTPEAVTTAQENGIKNITNTEVPTESTAKEAAKKAIAEAAEAKNNAIDSSNLTDEEKAALKQEVTDAQNAANTAIDNATTNAAVTEAEDNGIKAINGIEIPTKSPAKEQATTDLNTAVDDAKKAIDQDNNLTDAEKQAAKDQIDSDAKKAQEAIDNAKTDDEVKTAVDNGQLAINKDVANAAIDNAVAGKKDEIAKAPLTTDEAKVLNDLVDQEAKAAKKAIDSATTIPAVEDAKNTGVAAINNIAVPTTSSTKDQANQTIDDALANKIKEINDATNLSDKQKQDLIDQANEEAAKAKENIKNATSNEAVNKATTDGVDAIANVTVPSLDDAKKDASQVIDDVLKQKEDEINNASHLTEQEKKDLINQAQNAANEAKDKINQATTNDDVATERDTGAEKIANIVVPSLDDAKDKATKAIDDALADKTKEINDQTHLSDQEKKNLIKQITDIADKAKDKINNDSNDAEVAKDEKDGIDAIVDTKVPGLEDRKQNAIKSLDEAKSTKLAQIDEATHLTADEKANLTQQVDAEYNKALDNINKATTNDDADKASADGVEAILNIAVPSLDEKKQDSIDALNEVREAKKEEINNANNLSQDEKDELTKQVDQIADNAINAIDGAKDDQTAKDAENKGIQDILDVKVPSLDEAKTNAKQAVADALESKTNEINAASNLDSATKQELINRANAEADTAIEKIDQATSNDQALAASQAGVDKILGIEVPTLADAKQSAIDAINDALKQKETEINNASQLTSDEKQNLINQVNSIADNAKNAINNATTNQSVEEAKNAGIEKINAINVPTTSATKDEAIKAIDDALTNKVNEINNATNITAEEKANLIDEANNAANTAKDNITKATSDSEVATATTDGIDAIANVTVPSLETAKDQAKNMIDDVLNEKKNEINNAQNLSDKQKQDLINQATDEADQAKKNIDNATTNNDVQTAEDNGAQAIENVTVPSLDNAKKASTKVIDEVLKEKTAEINAATNLSNAEKDALIKDATTAANTAKDNIAKATTNDAVKDAETDGIKAILDIKVPGREDQQKDAIAALDRALADKVSEINNANNLSETTKQDLKQQAQAAYTTAVDNVNNAQTSAEINTARDNGVQAILDITVPTLTDAQDASITAIEQVRDAKKTQIEAAKNLTEAQKEALKNQVDEIADKAIDNIKNATTDATVKDAETAGINEILNVTIPTLEAAKSDAKQAITDALTAKTAEINAAQNLTDAEKQKLIDQAQTEAAAANKKIDAATTNDAVELAAKNGVQAILDIQVPTVEETRDQAKKNVDNALNSKKEEINNSNLSPAAKEALINEAEQAAENARTAIDNATTASAISEAEAAGIAAIENIKVSNAPTESDNSSNHQTNTETPTEGNSTSQDNNNATQAPVQGNNTQADLTGSHGTNLTTGQQTEKAADTNSKEALPQTGNETERGLSIAGLAIASLLGLFGLSGLGKKKRD</sequence>
<dbReference type="Gene3D" id="1.20.5.420">
    <property type="entry name" value="Immunoglobulin FC, subunit C"/>
    <property type="match status" value="2"/>
</dbReference>
<feature type="coiled-coil region" evidence="10">
    <location>
        <begin position="1649"/>
        <end position="1676"/>
    </location>
</feature>
<feature type="coiled-coil region" evidence="10">
    <location>
        <begin position="2730"/>
        <end position="2800"/>
    </location>
</feature>
<feature type="compositionally biased region" description="Basic and acidic residues" evidence="11">
    <location>
        <begin position="2180"/>
        <end position="2195"/>
    </location>
</feature>
<organism evidence="14 15">
    <name type="scientific">Limosilactobacillus reuteri</name>
    <name type="common">Lactobacillus reuteri</name>
    <dbReference type="NCBI Taxonomy" id="1598"/>
    <lineage>
        <taxon>Bacteria</taxon>
        <taxon>Bacillati</taxon>
        <taxon>Bacillota</taxon>
        <taxon>Bacilli</taxon>
        <taxon>Lactobacillales</taxon>
        <taxon>Lactobacillaceae</taxon>
        <taxon>Limosilactobacillus</taxon>
    </lineage>
</organism>
<keyword evidence="4" id="KW-0964">Secreted</keyword>
<feature type="transmembrane region" description="Helical" evidence="12">
    <location>
        <begin position="4408"/>
        <end position="4428"/>
    </location>
</feature>
<evidence type="ECO:0000313" key="15">
    <source>
        <dbReference type="Proteomes" id="UP000095141"/>
    </source>
</evidence>
<dbReference type="InterPro" id="IPR002988">
    <property type="entry name" value="GA_module"/>
</dbReference>
<feature type="coiled-coil region" evidence="10">
    <location>
        <begin position="3806"/>
        <end position="3919"/>
    </location>
</feature>
<dbReference type="InterPro" id="IPR020840">
    <property type="entry name" value="Extracell_matrix-bd_GA"/>
</dbReference>
<dbReference type="InterPro" id="IPR005877">
    <property type="entry name" value="YSIRK_signal_dom"/>
</dbReference>
<feature type="compositionally biased region" description="Basic and acidic residues" evidence="11">
    <location>
        <begin position="2887"/>
        <end position="2909"/>
    </location>
</feature>
<evidence type="ECO:0000256" key="1">
    <source>
        <dbReference type="ARBA" id="ARBA00004162"/>
    </source>
</evidence>
<feature type="compositionally biased region" description="Polar residues" evidence="11">
    <location>
        <begin position="128"/>
        <end position="163"/>
    </location>
</feature>
<feature type="coiled-coil region" evidence="10">
    <location>
        <begin position="2563"/>
        <end position="2632"/>
    </location>
</feature>
<dbReference type="Pfam" id="PF00746">
    <property type="entry name" value="Gram_pos_anchor"/>
    <property type="match status" value="1"/>
</dbReference>
<dbReference type="Pfam" id="PF01468">
    <property type="entry name" value="GA"/>
    <property type="match status" value="2"/>
</dbReference>
<dbReference type="SUPFAM" id="SSF46997">
    <property type="entry name" value="Bacterial immunoglobulin/albumin-binding domains"/>
    <property type="match status" value="8"/>
</dbReference>
<accession>A0A1C2G790</accession>
<evidence type="ECO:0000313" key="14">
    <source>
        <dbReference type="EMBL" id="OCX47381.1"/>
    </source>
</evidence>